<sequence>MSTDAMPAGISPAGPGYPLIYRNLMAVGLLGAVYRAREDAATVSAAVELTLDDPTPYRVCRAIAQGIGGDAEYAAATLGEHVSEHPEDEGAKVALATAFLLARDERWRAILDEVLATSTDQNVRQAANGVLAHAASRQPEHPN</sequence>
<proteinExistence type="predicted"/>
<dbReference type="OrthoDB" id="8811091at2"/>
<organism evidence="1 2">
    <name type="scientific">Roseateles depolymerans</name>
    <dbReference type="NCBI Taxonomy" id="76731"/>
    <lineage>
        <taxon>Bacteria</taxon>
        <taxon>Pseudomonadati</taxon>
        <taxon>Pseudomonadota</taxon>
        <taxon>Betaproteobacteria</taxon>
        <taxon>Burkholderiales</taxon>
        <taxon>Sphaerotilaceae</taxon>
        <taxon>Roseateles</taxon>
    </lineage>
</organism>
<accession>A0A0U3D1U1</accession>
<dbReference type="KEGG" id="rdp:RD2015_3113"/>
<dbReference type="Proteomes" id="UP000060699">
    <property type="component" value="Chromosome"/>
</dbReference>
<reference evidence="1 2" key="1">
    <citation type="submission" date="2015-12" db="EMBL/GenBank/DDBJ databases">
        <title>Complete genome of Roseateles depolymerans KCTC 42856.</title>
        <authorList>
            <person name="Kim K.M."/>
        </authorList>
    </citation>
    <scope>NUCLEOTIDE SEQUENCE [LARGE SCALE GENOMIC DNA]</scope>
    <source>
        <strain evidence="1 2">KCTC 42856</strain>
    </source>
</reference>
<evidence type="ECO:0000313" key="2">
    <source>
        <dbReference type="Proteomes" id="UP000060699"/>
    </source>
</evidence>
<gene>
    <name evidence="1" type="ORF">RD2015_3113</name>
</gene>
<name>A0A0U3D1U1_9BURK</name>
<dbReference type="EMBL" id="CP013729">
    <property type="protein sequence ID" value="ALV07574.1"/>
    <property type="molecule type" value="Genomic_DNA"/>
</dbReference>
<protein>
    <submittedName>
        <fullName evidence="1">Uncharacterized protein</fullName>
    </submittedName>
</protein>
<dbReference type="STRING" id="76731.RD2015_3113"/>
<evidence type="ECO:0000313" key="1">
    <source>
        <dbReference type="EMBL" id="ALV07574.1"/>
    </source>
</evidence>
<dbReference type="AlphaFoldDB" id="A0A0U3D1U1"/>
<keyword evidence="2" id="KW-1185">Reference proteome</keyword>
<dbReference type="RefSeq" id="WP_058935666.1">
    <property type="nucleotide sequence ID" value="NZ_CP013729.1"/>
</dbReference>